<dbReference type="RefSeq" id="YP_009119385.1">
    <property type="nucleotide sequence ID" value="NC_026440.1"/>
</dbReference>
<dbReference type="KEGG" id="vg:23462067"/>
<reference evidence="1 2" key="1">
    <citation type="journal article" date="2015" name="Parasitol. Res.">
        <title>Viruses in close associations with free-living amoebae.</title>
        <authorList>
            <person name="Scheid P."/>
        </authorList>
    </citation>
    <scope>NUCLEOTIDE SEQUENCE [LARGE SCALE GENOMIC DNA]</scope>
    <source>
        <strain evidence="1">KlaHel</strain>
    </source>
</reference>
<dbReference type="GeneID" id="23462067"/>
<proteinExistence type="predicted"/>
<protein>
    <submittedName>
        <fullName evidence="1">Uncharacterized protein</fullName>
    </submittedName>
</protein>
<dbReference type="EMBL" id="KP136319">
    <property type="protein sequence ID" value="AJF97150.1"/>
    <property type="molecule type" value="Genomic_DNA"/>
</dbReference>
<name>A0A0B5J625_9VIRU</name>
<sequence>MPSRPRGHARTRIAAAETRILFRPYAKEKEKEKNENLPRDPRFAYGMVCCGRPEQKKEVLCHYLTWFVCWVFHGAAGRLVGIAHASQCLFSLAFFEARLSHSLPGPTFVGVDLCFCCTSLER</sequence>
<accession>A0A0B5J625</accession>
<organism evidence="1 2">
    <name type="scientific">Pandoravirus inopinatum</name>
    <dbReference type="NCBI Taxonomy" id="1605721"/>
    <lineage>
        <taxon>Viruses</taxon>
        <taxon>Pandoravirus</taxon>
    </lineage>
</organism>
<evidence type="ECO:0000313" key="2">
    <source>
        <dbReference type="Proteomes" id="UP000202511"/>
    </source>
</evidence>
<dbReference type="Proteomes" id="UP000202511">
    <property type="component" value="Segment"/>
</dbReference>
<evidence type="ECO:0000313" key="1">
    <source>
        <dbReference type="EMBL" id="AJF97150.1"/>
    </source>
</evidence>